<feature type="domain" description="Fatty acid desaturase" evidence="2">
    <location>
        <begin position="48"/>
        <end position="294"/>
    </location>
</feature>
<dbReference type="PANTHER" id="PTHR19353:SF19">
    <property type="entry name" value="DELTA(5) FATTY ACID DESATURASE C-RELATED"/>
    <property type="match status" value="1"/>
</dbReference>
<dbReference type="InterPro" id="IPR012171">
    <property type="entry name" value="Fatty_acid_desaturase"/>
</dbReference>
<reference evidence="3 4" key="1">
    <citation type="submission" date="2018-01" db="EMBL/GenBank/DDBJ databases">
        <title>Successful Treatment of Persistent Burkholderia cepacia Bacteremia with Ceftazidime-Avibactam.</title>
        <authorList>
            <person name="Tamma P."/>
            <person name="Fan Y."/>
            <person name="Bergman Y."/>
            <person name="Sick-Samuels A."/>
            <person name="Hsu A."/>
            <person name="Timp W."/>
            <person name="Simner P."/>
        </authorList>
    </citation>
    <scope>NUCLEOTIDE SEQUENCE [LARGE SCALE GENOMIC DNA]</scope>
    <source>
        <strain evidence="3 4">170816</strain>
    </source>
</reference>
<keyword evidence="1" id="KW-0812">Transmembrane</keyword>
<name>A0A2S5DN76_9BURK</name>
<feature type="transmembrane region" description="Helical" evidence="1">
    <location>
        <begin position="202"/>
        <end position="222"/>
    </location>
</feature>
<proteinExistence type="predicted"/>
<feature type="transmembrane region" description="Helical" evidence="1">
    <location>
        <begin position="48"/>
        <end position="65"/>
    </location>
</feature>
<comment type="caution">
    <text evidence="3">The sequence shown here is derived from an EMBL/GenBank/DDBJ whole genome shotgun (WGS) entry which is preliminary data.</text>
</comment>
<evidence type="ECO:0000313" key="4">
    <source>
        <dbReference type="Proteomes" id="UP000238655"/>
    </source>
</evidence>
<dbReference type="Pfam" id="PF00487">
    <property type="entry name" value="FA_desaturase"/>
    <property type="match status" value="1"/>
</dbReference>
<dbReference type="GO" id="GO:0016020">
    <property type="term" value="C:membrane"/>
    <property type="evidence" value="ECO:0007669"/>
    <property type="project" value="TreeGrafter"/>
</dbReference>
<evidence type="ECO:0000256" key="1">
    <source>
        <dbReference type="SAM" id="Phobius"/>
    </source>
</evidence>
<dbReference type="RefSeq" id="WP_089463768.1">
    <property type="nucleotide sequence ID" value="NZ_CM009577.1"/>
</dbReference>
<accession>A0A2S5DN76</accession>
<dbReference type="GO" id="GO:0016717">
    <property type="term" value="F:oxidoreductase activity, acting on paired donors, with oxidation of a pair of donors resulting in the reduction of molecular oxygen to two molecules of water"/>
    <property type="evidence" value="ECO:0007669"/>
    <property type="project" value="TreeGrafter"/>
</dbReference>
<gene>
    <name evidence="3" type="ORF">C3743_33155</name>
</gene>
<dbReference type="EMBL" id="PQVP01000003">
    <property type="protein sequence ID" value="POZ80551.1"/>
    <property type="molecule type" value="Genomic_DNA"/>
</dbReference>
<dbReference type="AlphaFoldDB" id="A0A2S5DN76"/>
<feature type="transmembrane region" description="Helical" evidence="1">
    <location>
        <begin position="176"/>
        <end position="196"/>
    </location>
</feature>
<dbReference type="Proteomes" id="UP000238655">
    <property type="component" value="Chromosome 3"/>
</dbReference>
<dbReference type="PANTHER" id="PTHR19353">
    <property type="entry name" value="FATTY ACID DESATURASE 2"/>
    <property type="match status" value="1"/>
</dbReference>
<evidence type="ECO:0000259" key="2">
    <source>
        <dbReference type="Pfam" id="PF00487"/>
    </source>
</evidence>
<feature type="transmembrane region" description="Helical" evidence="1">
    <location>
        <begin position="21"/>
        <end position="42"/>
    </location>
</feature>
<evidence type="ECO:0000313" key="3">
    <source>
        <dbReference type="EMBL" id="POZ80551.1"/>
    </source>
</evidence>
<keyword evidence="1" id="KW-0472">Membrane</keyword>
<keyword evidence="1" id="KW-1133">Transmembrane helix</keyword>
<dbReference type="GO" id="GO:0008610">
    <property type="term" value="P:lipid biosynthetic process"/>
    <property type="evidence" value="ECO:0007669"/>
    <property type="project" value="UniProtKB-ARBA"/>
</dbReference>
<organism evidence="3 4">
    <name type="scientific">Burkholderia contaminans</name>
    <dbReference type="NCBI Taxonomy" id="488447"/>
    <lineage>
        <taxon>Bacteria</taxon>
        <taxon>Pseudomonadati</taxon>
        <taxon>Pseudomonadota</taxon>
        <taxon>Betaproteobacteria</taxon>
        <taxon>Burkholderiales</taxon>
        <taxon>Burkholderiaceae</taxon>
        <taxon>Burkholderia</taxon>
        <taxon>Burkholderia cepacia complex</taxon>
    </lineage>
</organism>
<protein>
    <submittedName>
        <fullName evidence="3">Fatty acid desaturase</fullName>
    </submittedName>
</protein>
<sequence length="333" mass="37461">MTQDEWRSVKATLPNGPTGHLTLALWCADVALLAAAWVLWLAGGPGRIAALVLAMLALIHLYLIMHEALHNAASRSRACNEAIGHLCGWIIGLPYLPRRRSHLGHHAWTAHPTRDPENRKMIQKFSVMTESGARTLEFIWRHWIPMMAFNHFLSHWIAPFLHRDTPAHRAKSNTEIAFGALYLAGYAAVGALAYRAGVLGSLIAFSTILWVVLLMAVELLNLPHHAEIPLLADDAARPPLWEQDVVSHSCANVPLWSRWVILNFNLHVAHHAYPWLPWYDLPRAQRLLDAVSTAEAPRQTHEWAFAVTKRRRPLLELMGHFFDKRGASSQGGR</sequence>
<dbReference type="InterPro" id="IPR005804">
    <property type="entry name" value="FA_desaturase_dom"/>
</dbReference>